<dbReference type="Gene3D" id="3.30.70.20">
    <property type="match status" value="1"/>
</dbReference>
<dbReference type="GO" id="GO:0051539">
    <property type="term" value="F:4 iron, 4 sulfur cluster binding"/>
    <property type="evidence" value="ECO:0007669"/>
    <property type="project" value="UniProtKB-KW"/>
</dbReference>
<dbReference type="GO" id="GO:0009055">
    <property type="term" value="F:electron transfer activity"/>
    <property type="evidence" value="ECO:0007669"/>
    <property type="project" value="InterPro"/>
</dbReference>
<evidence type="ECO:0000256" key="11">
    <source>
        <dbReference type="ARBA" id="ARBA00023136"/>
    </source>
</evidence>
<gene>
    <name evidence="15" type="ORF">NELON_03135</name>
</gene>
<dbReference type="HOGENOM" id="CLU_063448_0_1_4"/>
<keyword evidence="8" id="KW-0249">Electron transport</keyword>
<evidence type="ECO:0000256" key="3">
    <source>
        <dbReference type="ARBA" id="ARBA00022485"/>
    </source>
</evidence>
<name>A0A0B5CKU3_NEIEG</name>
<evidence type="ECO:0000256" key="8">
    <source>
        <dbReference type="ARBA" id="ARBA00022982"/>
    </source>
</evidence>
<dbReference type="InterPro" id="IPR007202">
    <property type="entry name" value="4Fe-4S_dom"/>
</dbReference>
<evidence type="ECO:0000256" key="7">
    <source>
        <dbReference type="ARBA" id="ARBA00022967"/>
    </source>
</evidence>
<keyword evidence="4" id="KW-0997">Cell inner membrane</keyword>
<dbReference type="RefSeq" id="WP_041961302.1">
    <property type="nucleotide sequence ID" value="NZ_CP007726.1"/>
</dbReference>
<dbReference type="AlphaFoldDB" id="A0A0B5CKU3"/>
<feature type="coiled-coil region" evidence="12">
    <location>
        <begin position="161"/>
        <end position="188"/>
    </location>
</feature>
<keyword evidence="12" id="KW-0175">Coiled coil</keyword>
<evidence type="ECO:0000256" key="6">
    <source>
        <dbReference type="ARBA" id="ARBA00022737"/>
    </source>
</evidence>
<keyword evidence="5" id="KW-0479">Metal-binding</keyword>
<dbReference type="Proteomes" id="UP000031392">
    <property type="component" value="Chromosome"/>
</dbReference>
<keyword evidence="9" id="KW-0408">Iron</keyword>
<dbReference type="PROSITE" id="PS00198">
    <property type="entry name" value="4FE4S_FER_1"/>
    <property type="match status" value="2"/>
</dbReference>
<dbReference type="InterPro" id="IPR017896">
    <property type="entry name" value="4Fe4S_Fe-S-bd"/>
</dbReference>
<feature type="domain" description="4Fe-4S" evidence="14">
    <location>
        <begin position="1"/>
        <end position="60"/>
    </location>
</feature>
<dbReference type="KEGG" id="nel:NELON_03135"/>
<keyword evidence="11" id="KW-0472">Membrane</keyword>
<evidence type="ECO:0000256" key="5">
    <source>
        <dbReference type="ARBA" id="ARBA00022723"/>
    </source>
</evidence>
<dbReference type="EMBL" id="CP007726">
    <property type="protein sequence ID" value="AJE17969.1"/>
    <property type="molecule type" value="Genomic_DNA"/>
</dbReference>
<evidence type="ECO:0000256" key="2">
    <source>
        <dbReference type="ARBA" id="ARBA00022475"/>
    </source>
</evidence>
<reference evidence="16" key="1">
    <citation type="submission" date="2014-05" db="EMBL/GenBank/DDBJ databases">
        <title>Complete Genome sequence of Neisseria elongata subsp. glycolytica.</title>
        <authorList>
            <person name="Veyrier F.J."/>
            <person name="Taha M.-K."/>
        </authorList>
    </citation>
    <scope>NUCLEOTIDE SEQUENCE [LARGE SCALE GENOMIC DNA]</scope>
    <source>
        <strain evidence="16">ATCC 29315</strain>
    </source>
</reference>
<dbReference type="SUPFAM" id="SSF54862">
    <property type="entry name" value="4Fe-4S ferredoxins"/>
    <property type="match status" value="1"/>
</dbReference>
<keyword evidence="10" id="KW-0411">Iron-sulfur</keyword>
<dbReference type="PANTHER" id="PTHR42859">
    <property type="entry name" value="OXIDOREDUCTASE"/>
    <property type="match status" value="1"/>
</dbReference>
<dbReference type="Pfam" id="PF14697">
    <property type="entry name" value="Fer4_21"/>
    <property type="match status" value="1"/>
</dbReference>
<reference evidence="15 16" key="2">
    <citation type="journal article" date="2015" name="PLoS Genet.">
        <title>Common Cell Shape Evolution of Two Nasopharyngeal Pathogens.</title>
        <authorList>
            <person name="Veyrier F.J."/>
            <person name="Biais N."/>
            <person name="Morales P."/>
            <person name="Belkacem N."/>
            <person name="Guilhen C."/>
            <person name="Ranjeva S."/>
            <person name="Sismeiro O."/>
            <person name="Pehau-Arnaudet G."/>
            <person name="Rocha E.P."/>
            <person name="Werts C."/>
            <person name="Taha M.K."/>
            <person name="Boneca I.G."/>
        </authorList>
    </citation>
    <scope>NUCLEOTIDE SEQUENCE [LARGE SCALE GENOMIC DNA]</scope>
    <source>
        <strain evidence="15 16">ATCC 29315</strain>
    </source>
</reference>
<dbReference type="InterPro" id="IPR050294">
    <property type="entry name" value="RnfB_subfamily"/>
</dbReference>
<keyword evidence="6" id="KW-0677">Repeat</keyword>
<dbReference type="NCBIfam" id="TIGR01944">
    <property type="entry name" value="rnfB"/>
    <property type="match status" value="1"/>
</dbReference>
<dbReference type="PROSITE" id="PS51379">
    <property type="entry name" value="4FE4S_FER_2"/>
    <property type="match status" value="2"/>
</dbReference>
<keyword evidence="16" id="KW-1185">Reference proteome</keyword>
<dbReference type="PROSITE" id="PS51656">
    <property type="entry name" value="4FE4S"/>
    <property type="match status" value="1"/>
</dbReference>
<evidence type="ECO:0000256" key="10">
    <source>
        <dbReference type="ARBA" id="ARBA00023014"/>
    </source>
</evidence>
<organism evidence="15 16">
    <name type="scientific">Neisseria elongata subsp. glycolytica ATCC 29315</name>
    <dbReference type="NCBI Taxonomy" id="546263"/>
    <lineage>
        <taxon>Bacteria</taxon>
        <taxon>Pseudomonadati</taxon>
        <taxon>Pseudomonadota</taxon>
        <taxon>Betaproteobacteria</taxon>
        <taxon>Neisseriales</taxon>
        <taxon>Neisseriaceae</taxon>
        <taxon>Neisseria</taxon>
    </lineage>
</organism>
<evidence type="ECO:0000256" key="1">
    <source>
        <dbReference type="ARBA" id="ARBA00022448"/>
    </source>
</evidence>
<dbReference type="PATRIC" id="fig|546263.7.peg.659"/>
<evidence type="ECO:0000256" key="9">
    <source>
        <dbReference type="ARBA" id="ARBA00023004"/>
    </source>
</evidence>
<protein>
    <submittedName>
        <fullName evidence="15">Ferredoxin</fullName>
    </submittedName>
</protein>
<evidence type="ECO:0000256" key="4">
    <source>
        <dbReference type="ARBA" id="ARBA00022519"/>
    </source>
</evidence>
<feature type="domain" description="4Fe-4S ferredoxin-type" evidence="13">
    <location>
        <begin position="72"/>
        <end position="101"/>
    </location>
</feature>
<keyword evidence="1" id="KW-0813">Transport</keyword>
<evidence type="ECO:0000259" key="14">
    <source>
        <dbReference type="PROSITE" id="PS51656"/>
    </source>
</evidence>
<dbReference type="InterPro" id="IPR010207">
    <property type="entry name" value="Elect_transpt_cplx_RnfB/RsxB"/>
</dbReference>
<accession>A0A0B5CKU3</accession>
<dbReference type="PANTHER" id="PTHR42859:SF3">
    <property type="entry name" value="ION-TRANSLOCATING OXIDOREDUCTASE COMPLEX SUBUNIT B"/>
    <property type="match status" value="1"/>
</dbReference>
<dbReference type="InterPro" id="IPR017900">
    <property type="entry name" value="4Fe4S_Fe_S_CS"/>
</dbReference>
<dbReference type="GO" id="GO:0046872">
    <property type="term" value="F:metal ion binding"/>
    <property type="evidence" value="ECO:0007669"/>
    <property type="project" value="UniProtKB-KW"/>
</dbReference>
<dbReference type="Pfam" id="PF04060">
    <property type="entry name" value="FeS"/>
    <property type="match status" value="1"/>
</dbReference>
<dbReference type="Gene3D" id="1.10.15.40">
    <property type="entry name" value="Electron transport complex subunit B, putative Fe-S cluster"/>
    <property type="match status" value="1"/>
</dbReference>
<evidence type="ECO:0000259" key="13">
    <source>
        <dbReference type="PROSITE" id="PS51379"/>
    </source>
</evidence>
<evidence type="ECO:0000256" key="12">
    <source>
        <dbReference type="SAM" id="Coils"/>
    </source>
</evidence>
<evidence type="ECO:0000313" key="16">
    <source>
        <dbReference type="Proteomes" id="UP000031392"/>
    </source>
</evidence>
<keyword evidence="2" id="KW-1003">Cell membrane</keyword>
<evidence type="ECO:0000313" key="15">
    <source>
        <dbReference type="EMBL" id="AJE17969.1"/>
    </source>
</evidence>
<feature type="domain" description="4Fe-4S ferredoxin-type" evidence="13">
    <location>
        <begin position="102"/>
        <end position="131"/>
    </location>
</feature>
<keyword evidence="7" id="KW-1278">Translocase</keyword>
<proteinExistence type="predicted"/>
<sequence>MPVAAVEQINRLLPQTQCRECGYDGCLPYARALAAGEAAVNLCAPGGETVMLDIAGLLGKPPVAPAKTQAKALAWIDESACIGCTACIRACPVDAIMGASKLMHTVIAEECTGCGLCVAPCPVDCIHMLPNGADYLPQSRSLSGGETAPRFAAAAHAQARFERHESRKAREDAEKKAYRAEREAAARRAAAAVVPTAPSAVPPSAKPAFNPADLIAQAMARANAQQTQRSVPSNREHFKQAQIKAAQEKATFRRYQRDAQYGNETEKAAAIEWLRQYKAAQEQTDEI</sequence>
<keyword evidence="3" id="KW-0004">4Fe-4S</keyword>